<dbReference type="Proteomes" id="UP000887568">
    <property type="component" value="Unplaced"/>
</dbReference>
<feature type="region of interest" description="Disordered" evidence="2">
    <location>
        <begin position="120"/>
        <end position="154"/>
    </location>
</feature>
<proteinExistence type="predicted"/>
<protein>
    <submittedName>
        <fullName evidence="3">Uncharacterized protein</fullName>
    </submittedName>
</protein>
<feature type="region of interest" description="Disordered" evidence="2">
    <location>
        <begin position="513"/>
        <end position="534"/>
    </location>
</feature>
<dbReference type="Gene3D" id="2.160.10.20">
    <property type="entry name" value="Insect antifreeze protein"/>
    <property type="match status" value="1"/>
</dbReference>
<feature type="compositionally biased region" description="Polar residues" evidence="2">
    <location>
        <begin position="389"/>
        <end position="416"/>
    </location>
</feature>
<dbReference type="SUPFAM" id="SSF141571">
    <property type="entry name" value="Pentapeptide repeat-like"/>
    <property type="match status" value="1"/>
</dbReference>
<feature type="compositionally biased region" description="Basic and acidic residues" evidence="2">
    <location>
        <begin position="66"/>
        <end position="100"/>
    </location>
</feature>
<reference evidence="3" key="1">
    <citation type="submission" date="2022-11" db="UniProtKB">
        <authorList>
            <consortium name="EnsemblMetazoa"/>
        </authorList>
    </citation>
    <scope>IDENTIFICATION</scope>
</reference>
<feature type="region of interest" description="Disordered" evidence="2">
    <location>
        <begin position="389"/>
        <end position="417"/>
    </location>
</feature>
<accession>A0A914B982</accession>
<dbReference type="RefSeq" id="XP_038072738.1">
    <property type="nucleotide sequence ID" value="XM_038216810.1"/>
</dbReference>
<feature type="region of interest" description="Disordered" evidence="2">
    <location>
        <begin position="1"/>
        <end position="100"/>
    </location>
</feature>
<sequence length="534" mass="58493">MELNVNNNANGDDADDSAAYAKEHSHSKGKKSLGKFFSRKGRQTIVQIPDEDTADEVGLHGVDSLHSSRSDEEWNEAIHRDEPDGEHQEKHFEFERAEPKDELEKLASLSVVKAVRKRFGGVMSKENNQNPSDKPRKQVPENKTAQISGGSDKEILEFLKAQTKLRRVNPSGKISVSEQTMNKVPVERSKQVQAEPKFVCSTDSDDKESPEFVKVQTKLRKVTPPDKIAITEQDQMMSQPPVESTESIQISPKPTKPNQSTVNQASPTFAGVGRVMYQITDASPSTKNVTTLDTAELQRIIIQQQEEMRLLRRQMQASQLQAAQMQPAQMQQAQLQASQMQASQLQAAQMQASQLHASQLQATQIHASQLQASQLQAAQLQASQLQATQIHASQMQPSSLPNTSQSQPGNVGSMSAATAPHVPSMPFMYSQPNMMMSAVQQPMYYLPHGMQPSGAGMQGPGVQMPGVLPLGNFSSFAPFPVQGMLPMQTQLPPMGMQVQGSVTQYPTTSHLPTMTTAGGSFGSTLGMPEQKHSE</sequence>
<dbReference type="GeneID" id="119741118"/>
<evidence type="ECO:0000313" key="4">
    <source>
        <dbReference type="Proteomes" id="UP000887568"/>
    </source>
</evidence>
<feature type="coiled-coil region" evidence="1">
    <location>
        <begin position="294"/>
        <end position="321"/>
    </location>
</feature>
<feature type="region of interest" description="Disordered" evidence="2">
    <location>
        <begin position="235"/>
        <end position="264"/>
    </location>
</feature>
<feature type="compositionally biased region" description="Basic residues" evidence="2">
    <location>
        <begin position="27"/>
        <end position="42"/>
    </location>
</feature>
<dbReference type="AlphaFoldDB" id="A0A914B982"/>
<evidence type="ECO:0000313" key="3">
    <source>
        <dbReference type="EnsemblMetazoa" id="XP_038072738.1"/>
    </source>
</evidence>
<evidence type="ECO:0000256" key="1">
    <source>
        <dbReference type="SAM" id="Coils"/>
    </source>
</evidence>
<keyword evidence="4" id="KW-1185">Reference proteome</keyword>
<dbReference type="EnsemblMetazoa" id="XM_038216810.1">
    <property type="protein sequence ID" value="XP_038072738.1"/>
    <property type="gene ID" value="LOC119741118"/>
</dbReference>
<name>A0A914B982_PATMI</name>
<organism evidence="3 4">
    <name type="scientific">Patiria miniata</name>
    <name type="common">Bat star</name>
    <name type="synonym">Asterina miniata</name>
    <dbReference type="NCBI Taxonomy" id="46514"/>
    <lineage>
        <taxon>Eukaryota</taxon>
        <taxon>Metazoa</taxon>
        <taxon>Echinodermata</taxon>
        <taxon>Eleutherozoa</taxon>
        <taxon>Asterozoa</taxon>
        <taxon>Asteroidea</taxon>
        <taxon>Valvatacea</taxon>
        <taxon>Valvatida</taxon>
        <taxon>Asterinidae</taxon>
        <taxon>Patiria</taxon>
    </lineage>
</organism>
<feature type="compositionally biased region" description="Low complexity" evidence="2">
    <location>
        <begin position="1"/>
        <end position="11"/>
    </location>
</feature>
<evidence type="ECO:0000256" key="2">
    <source>
        <dbReference type="SAM" id="MobiDB-lite"/>
    </source>
</evidence>
<keyword evidence="1" id="KW-0175">Coiled coil</keyword>